<evidence type="ECO:0000256" key="3">
    <source>
        <dbReference type="ARBA" id="ARBA00022478"/>
    </source>
</evidence>
<comment type="similarity">
    <text evidence="1 9">Belongs to the phage and mitochondrial RNA polymerase family.</text>
</comment>
<evidence type="ECO:0000256" key="4">
    <source>
        <dbReference type="ARBA" id="ARBA00022679"/>
    </source>
</evidence>
<dbReference type="Pfam" id="PF00940">
    <property type="entry name" value="RNA_pol"/>
    <property type="match status" value="1"/>
</dbReference>
<dbReference type="Pfam" id="PF14700">
    <property type="entry name" value="RPOL_N"/>
    <property type="match status" value="1"/>
</dbReference>
<keyword evidence="6" id="KW-0809">Transit peptide</keyword>
<evidence type="ECO:0000259" key="11">
    <source>
        <dbReference type="SMART" id="SM01311"/>
    </source>
</evidence>
<keyword evidence="5 9" id="KW-0548">Nucleotidyltransferase</keyword>
<keyword evidence="13" id="KW-1185">Reference proteome</keyword>
<dbReference type="EC" id="2.7.7.6" evidence="2 9"/>
<dbReference type="FunFam" id="1.10.287.280:FF:000001">
    <property type="entry name" value="DNA-directed RNA polymerase"/>
    <property type="match status" value="1"/>
</dbReference>
<dbReference type="InterPro" id="IPR037159">
    <property type="entry name" value="RNA_POL_N_sf"/>
</dbReference>
<feature type="region of interest" description="Disordered" evidence="10">
    <location>
        <begin position="63"/>
        <end position="83"/>
    </location>
</feature>
<accession>A0AAX4PD71</accession>
<dbReference type="Gene3D" id="1.10.1320.10">
    <property type="entry name" value="DNA-directed RNA polymerase, N-terminal domain"/>
    <property type="match status" value="1"/>
</dbReference>
<evidence type="ECO:0000256" key="7">
    <source>
        <dbReference type="ARBA" id="ARBA00023163"/>
    </source>
</evidence>
<dbReference type="EMBL" id="CP151508">
    <property type="protein sequence ID" value="WZN63879.1"/>
    <property type="molecule type" value="Genomic_DNA"/>
</dbReference>
<comment type="catalytic activity">
    <reaction evidence="8 9">
        <text>RNA(n) + a ribonucleoside 5'-triphosphate = RNA(n+1) + diphosphate</text>
        <dbReference type="Rhea" id="RHEA:21248"/>
        <dbReference type="Rhea" id="RHEA-COMP:14527"/>
        <dbReference type="Rhea" id="RHEA-COMP:17342"/>
        <dbReference type="ChEBI" id="CHEBI:33019"/>
        <dbReference type="ChEBI" id="CHEBI:61557"/>
        <dbReference type="ChEBI" id="CHEBI:140395"/>
        <dbReference type="EC" id="2.7.7.6"/>
    </reaction>
</comment>
<evidence type="ECO:0000256" key="8">
    <source>
        <dbReference type="ARBA" id="ARBA00048552"/>
    </source>
</evidence>
<sequence length="1167" mass="130203">MGGAGRPALGRALRLAERGVLGREAMGAQASVSGAPATPAPHFASRGAPYFMQLSRRMTAAPAGTYAGTNTNHKGVSDASTGKPLAKTSVLSKSINTSSVRQHDMADAFDAGAELTGGGFQEGAQLLNVLEWYRDKQAVERVQIGNEFYHVRQGATLEDERGGTYRGHLSGSVASKAGYFEESRWQKFYNDQIQPNREKLQQQLELESLASASAATEYTEAWNEACLGGRAGQMGPVSNLVLDWNAALTERIEEVQRSISKSRANPGTDRKTAEPFLCILDAEKLSLLTIHAALTWTLQKHRRLLDFKSISTLPCSVRKAKIAEFLGKVVQTEVGIKLTKERIRNKMRSPGHEQEVYEGVKETRSSRKAKKKFKRNKELEQYLKNIVGQLKFDKPKRLDSIIRYLSHCNNTFFDGELLPTWDTTIQVKVGALLIDLLAETATVSLGTGSSAAEHPAFKLERLGRGKNVQWSGAENVSIKKQAQFLVCSDEMLKVIENHLEVFSVLHPKYMPMVVPPMPWAHCHSGGYLTHKTFVMRVRGSKLQREKLREADAWMEGLGEASPAAYDAESSYVGEWMDGLEYTLEEGGGAYEPHLIDSVSDDWGESVDQASGSSFTVGRKRKGMAEVYDALNSLGVTPWRINKRVFGVVDQVWDGNLEDLRDLTNLPKRTEQEEFPHPSERFRMSPTRHNLTVGTVTESSYEESIRATENKRILRENRENYSQKCDFLYKFKTAGDFIDEERIYFPHNMDFRGRAYPMHPYLNHLGSDFCRSLLTFADAKPIGDRGLRWMFIHIANLCGANKMSLDAREDFGRSSLDAILDSARNPVNGSRWWAGAENPYQCLATCFEIADALDSGNPANHASSIPIHQDGSCNGLQHYAALSRDEEGARSVNLLPCDAPFDVYSRVANFVAEEVEKHAKDVFSPFHSEAKNLVGEVDRKLVKQTVMTSVYGVTFVGARQQIASRLKERGWTDKDKIYKTSIVAAKLTMAALDKAFKNAKETMRWLGDCASIISKAGHPVSWTTPLGLPVVQPYRQKNKFVVITTNQRLILQKSNDEDPISSLKQRTAFPPNYVHSLDSTHLLMTASECNSKGITFAGVHDSFWTHAGSVDDMNEILRDKFVYLHDQPLLQDLLSEFQHDNPGLSFPPVPELGALQLKDVKNATYFFS</sequence>
<dbReference type="InterPro" id="IPR046950">
    <property type="entry name" value="DNA-dir_Rpol_C_phage-type"/>
</dbReference>
<evidence type="ECO:0000256" key="1">
    <source>
        <dbReference type="ARBA" id="ARBA00009493"/>
    </source>
</evidence>
<dbReference type="AlphaFoldDB" id="A0AAX4PD71"/>
<dbReference type="GO" id="GO:0034245">
    <property type="term" value="C:mitochondrial DNA-directed RNA polymerase complex"/>
    <property type="evidence" value="ECO:0007669"/>
    <property type="project" value="TreeGrafter"/>
</dbReference>
<evidence type="ECO:0000256" key="9">
    <source>
        <dbReference type="RuleBase" id="RU003805"/>
    </source>
</evidence>
<dbReference type="GO" id="GO:0003677">
    <property type="term" value="F:DNA binding"/>
    <property type="evidence" value="ECO:0007669"/>
    <property type="project" value="InterPro"/>
</dbReference>
<keyword evidence="3 9" id="KW-0240">DNA-directed RNA polymerase</keyword>
<proteinExistence type="inferred from homology"/>
<evidence type="ECO:0000256" key="10">
    <source>
        <dbReference type="SAM" id="MobiDB-lite"/>
    </source>
</evidence>
<dbReference type="PANTHER" id="PTHR10102:SF0">
    <property type="entry name" value="DNA-DIRECTED RNA POLYMERASE, MITOCHONDRIAL"/>
    <property type="match status" value="1"/>
</dbReference>
<dbReference type="InterPro" id="IPR002092">
    <property type="entry name" value="DNA-dir_Rpol_phage-type"/>
</dbReference>
<dbReference type="GO" id="GO:0003899">
    <property type="term" value="F:DNA-directed RNA polymerase activity"/>
    <property type="evidence" value="ECO:0007669"/>
    <property type="project" value="UniProtKB-EC"/>
</dbReference>
<feature type="compositionally biased region" description="Polar residues" evidence="10">
    <location>
        <begin position="67"/>
        <end position="80"/>
    </location>
</feature>
<gene>
    <name evidence="12" type="ORF">HKI87_08g54320</name>
</gene>
<dbReference type="GO" id="GO:0006390">
    <property type="term" value="P:mitochondrial transcription"/>
    <property type="evidence" value="ECO:0007669"/>
    <property type="project" value="TreeGrafter"/>
</dbReference>
<keyword evidence="7 9" id="KW-0804">Transcription</keyword>
<reference evidence="12 13" key="1">
    <citation type="submission" date="2024-03" db="EMBL/GenBank/DDBJ databases">
        <title>Complete genome sequence of the green alga Chloropicon roscoffensis RCC1871.</title>
        <authorList>
            <person name="Lemieux C."/>
            <person name="Pombert J.-F."/>
            <person name="Otis C."/>
            <person name="Turmel M."/>
        </authorList>
    </citation>
    <scope>NUCLEOTIDE SEQUENCE [LARGE SCALE GENOMIC DNA]</scope>
    <source>
        <strain evidence="12 13">RCC1871</strain>
    </source>
</reference>
<protein>
    <recommendedName>
        <fullName evidence="2 9">DNA-directed RNA polymerase</fullName>
        <ecNumber evidence="2 9">2.7.7.6</ecNumber>
    </recommendedName>
</protein>
<evidence type="ECO:0000313" key="13">
    <source>
        <dbReference type="Proteomes" id="UP001472866"/>
    </source>
</evidence>
<organism evidence="12 13">
    <name type="scientific">Chloropicon roscoffensis</name>
    <dbReference type="NCBI Taxonomy" id="1461544"/>
    <lineage>
        <taxon>Eukaryota</taxon>
        <taxon>Viridiplantae</taxon>
        <taxon>Chlorophyta</taxon>
        <taxon>Chloropicophyceae</taxon>
        <taxon>Chloropicales</taxon>
        <taxon>Chloropicaceae</taxon>
        <taxon>Chloropicon</taxon>
    </lineage>
</organism>
<dbReference type="PROSITE" id="PS00900">
    <property type="entry name" value="RNA_POL_PHAGE_1"/>
    <property type="match status" value="1"/>
</dbReference>
<dbReference type="SUPFAM" id="SSF56672">
    <property type="entry name" value="DNA/RNA polymerases"/>
    <property type="match status" value="2"/>
</dbReference>
<evidence type="ECO:0000256" key="2">
    <source>
        <dbReference type="ARBA" id="ARBA00012418"/>
    </source>
</evidence>
<dbReference type="Proteomes" id="UP001472866">
    <property type="component" value="Chromosome 08"/>
</dbReference>
<dbReference type="InterPro" id="IPR029262">
    <property type="entry name" value="RPOL_N"/>
</dbReference>
<evidence type="ECO:0000256" key="6">
    <source>
        <dbReference type="ARBA" id="ARBA00022946"/>
    </source>
</evidence>
<feature type="domain" description="DNA-directed RNA polymerase N-terminal" evidence="11">
    <location>
        <begin position="201"/>
        <end position="635"/>
    </location>
</feature>
<evidence type="ECO:0000313" key="12">
    <source>
        <dbReference type="EMBL" id="WZN63879.1"/>
    </source>
</evidence>
<dbReference type="SMART" id="SM01311">
    <property type="entry name" value="RPOL_N"/>
    <property type="match status" value="1"/>
</dbReference>
<dbReference type="Gene3D" id="1.10.150.20">
    <property type="entry name" value="5' to 3' exonuclease, C-terminal subdomain"/>
    <property type="match status" value="1"/>
</dbReference>
<name>A0AAX4PD71_9CHLO</name>
<comment type="function">
    <text evidence="9">DNA-dependent RNA polymerase catalyzes the transcription of DNA into RNA using the four ribonucleoside triphosphates as substrates.</text>
</comment>
<dbReference type="InterPro" id="IPR043502">
    <property type="entry name" value="DNA/RNA_pol_sf"/>
</dbReference>
<dbReference type="PROSITE" id="PS00489">
    <property type="entry name" value="RNA_POL_PHAGE_2"/>
    <property type="match status" value="1"/>
</dbReference>
<dbReference type="Gene3D" id="1.10.287.280">
    <property type="match status" value="1"/>
</dbReference>
<dbReference type="PANTHER" id="PTHR10102">
    <property type="entry name" value="DNA-DIRECTED RNA POLYMERASE, MITOCHONDRIAL"/>
    <property type="match status" value="1"/>
</dbReference>
<evidence type="ECO:0000256" key="5">
    <source>
        <dbReference type="ARBA" id="ARBA00022695"/>
    </source>
</evidence>
<keyword evidence="4 9" id="KW-0808">Transferase</keyword>